<reference evidence="1 2" key="1">
    <citation type="submission" date="2018-03" db="EMBL/GenBank/DDBJ databases">
        <title>Finding Nemo's genes: A chromosome-scale reference assembly of the genome of the orange clownfish Amphiprion percula.</title>
        <authorList>
            <person name="Lehmann R."/>
        </authorList>
    </citation>
    <scope>NUCLEOTIDE SEQUENCE</scope>
</reference>
<reference evidence="1" key="2">
    <citation type="submission" date="2025-08" db="UniProtKB">
        <authorList>
            <consortium name="Ensembl"/>
        </authorList>
    </citation>
    <scope>IDENTIFICATION</scope>
</reference>
<organism evidence="1 2">
    <name type="scientific">Amphiprion percula</name>
    <name type="common">Orange clownfish</name>
    <name type="synonym">Lutjanus percula</name>
    <dbReference type="NCBI Taxonomy" id="161767"/>
    <lineage>
        <taxon>Eukaryota</taxon>
        <taxon>Metazoa</taxon>
        <taxon>Chordata</taxon>
        <taxon>Craniata</taxon>
        <taxon>Vertebrata</taxon>
        <taxon>Euteleostomi</taxon>
        <taxon>Actinopterygii</taxon>
        <taxon>Neopterygii</taxon>
        <taxon>Teleostei</taxon>
        <taxon>Neoteleostei</taxon>
        <taxon>Acanthomorphata</taxon>
        <taxon>Ovalentaria</taxon>
        <taxon>Pomacentridae</taxon>
        <taxon>Amphiprion</taxon>
    </lineage>
</organism>
<reference evidence="1" key="3">
    <citation type="submission" date="2025-09" db="UniProtKB">
        <authorList>
            <consortium name="Ensembl"/>
        </authorList>
    </citation>
    <scope>IDENTIFICATION</scope>
</reference>
<keyword evidence="2" id="KW-1185">Reference proteome</keyword>
<proteinExistence type="predicted"/>
<dbReference type="Proteomes" id="UP000265080">
    <property type="component" value="Chromosome 21"/>
</dbReference>
<evidence type="ECO:0000313" key="2">
    <source>
        <dbReference type="Proteomes" id="UP000265080"/>
    </source>
</evidence>
<protein>
    <submittedName>
        <fullName evidence="1">Ataxin 7 like 1</fullName>
    </submittedName>
</protein>
<sequence>RTSKISRIQSKQQERRAMATLDRQIPSPDTFLCEPWSSFVSAAKLRFVDTVKLSEHGKEVVIQWSCWFVMMLVYSQFPTLEDFCLVVCRVCSKVVTPQGILTHYGKINRPLRAQSHTSLQYRYVGVASYHTEPQNQHVHIYAHTHSHSDQYSHFYVFLQAALNITSLQPVLYTSKQHTVNAQQADES</sequence>
<evidence type="ECO:0000313" key="1">
    <source>
        <dbReference type="Ensembl" id="ENSAPEP00000025862.1"/>
    </source>
</evidence>
<dbReference type="GeneTree" id="ENSGT00940000158612"/>
<dbReference type="Ensembl" id="ENSAPET00000026542.1">
    <property type="protein sequence ID" value="ENSAPEP00000025862.1"/>
    <property type="gene ID" value="ENSAPEG00000018390.1"/>
</dbReference>
<accession>A0A3P8TS37</accession>
<dbReference type="PANTHER" id="PTHR15117">
    <property type="entry name" value="ATAXIN 7 RELATED"/>
    <property type="match status" value="1"/>
</dbReference>
<dbReference type="PANTHER" id="PTHR15117:SF9">
    <property type="entry name" value="ATAXIN-7-LIKE PROTEIN 1"/>
    <property type="match status" value="1"/>
</dbReference>
<dbReference type="AlphaFoldDB" id="A0A3P8TS37"/>
<name>A0A3P8TS37_AMPPE</name>
<dbReference type="InterPro" id="IPR052237">
    <property type="entry name" value="Ataxin-7-like_regulator"/>
</dbReference>